<keyword evidence="1" id="KW-0378">Hydrolase</keyword>
<keyword evidence="2" id="KW-0812">Transmembrane</keyword>
<name>A0A1F5H2R4_9BACT</name>
<dbReference type="Proteomes" id="UP000177039">
    <property type="component" value="Unassembled WGS sequence"/>
</dbReference>
<gene>
    <name evidence="3" type="ORF">A3B54_00635</name>
</gene>
<evidence type="ECO:0000313" key="3">
    <source>
        <dbReference type="EMBL" id="OGD98345.1"/>
    </source>
</evidence>
<dbReference type="EMBL" id="MFBT01000038">
    <property type="protein sequence ID" value="OGD98345.1"/>
    <property type="molecule type" value="Genomic_DNA"/>
</dbReference>
<protein>
    <recommendedName>
        <fullName evidence="5">Sortase</fullName>
    </recommendedName>
</protein>
<evidence type="ECO:0000256" key="2">
    <source>
        <dbReference type="SAM" id="Phobius"/>
    </source>
</evidence>
<dbReference type="InterPro" id="IPR005754">
    <property type="entry name" value="Sortase"/>
</dbReference>
<evidence type="ECO:0000256" key="1">
    <source>
        <dbReference type="ARBA" id="ARBA00022801"/>
    </source>
</evidence>
<dbReference type="Pfam" id="PF04203">
    <property type="entry name" value="Sortase"/>
    <property type="match status" value="1"/>
</dbReference>
<dbReference type="Gene3D" id="2.40.260.10">
    <property type="entry name" value="Sortase"/>
    <property type="match status" value="1"/>
</dbReference>
<accession>A0A1F5H2R4</accession>
<keyword evidence="2" id="KW-0472">Membrane</keyword>
<sequence>MPLAVYVKENTFDKIQVAKRRDRVFFGLITIIGLTSVIFAIWPYFVWQTVTRPRLSGGVNDFPIPKAQVLSSKSTLSASIQVIQDPDGFSYFIPTTFSKEEEGNKPSYFIPTTFSKEEASESSSLVQNYRLENKPSEFSLTIPRLKIARAKVKVDSLDFYKSLAHFPGSALPGEIGNSFITGHSVLPQFNDPKNYRAIFTKLSDLEVGDDVFVEIEGQKLHFTVQYLRVVDPRDTSVINPISPAGRNLTLMTCVPPGTNLKRLVVVTSLI</sequence>
<dbReference type="GO" id="GO:0016787">
    <property type="term" value="F:hydrolase activity"/>
    <property type="evidence" value="ECO:0007669"/>
    <property type="project" value="UniProtKB-KW"/>
</dbReference>
<evidence type="ECO:0000313" key="4">
    <source>
        <dbReference type="Proteomes" id="UP000177039"/>
    </source>
</evidence>
<dbReference type="InterPro" id="IPR042003">
    <property type="entry name" value="Sortase_E"/>
</dbReference>
<comment type="caution">
    <text evidence="3">The sequence shown here is derived from an EMBL/GenBank/DDBJ whole genome shotgun (WGS) entry which is preliminary data.</text>
</comment>
<keyword evidence="2" id="KW-1133">Transmembrane helix</keyword>
<evidence type="ECO:0008006" key="5">
    <source>
        <dbReference type="Google" id="ProtNLM"/>
    </source>
</evidence>
<dbReference type="CDD" id="cd05830">
    <property type="entry name" value="Sortase_E"/>
    <property type="match status" value="1"/>
</dbReference>
<dbReference type="SUPFAM" id="SSF63817">
    <property type="entry name" value="Sortase"/>
    <property type="match status" value="1"/>
</dbReference>
<proteinExistence type="predicted"/>
<organism evidence="3 4">
    <name type="scientific">Candidatus Curtissbacteria bacterium RIFCSPLOWO2_01_FULL_42_50</name>
    <dbReference type="NCBI Taxonomy" id="1797730"/>
    <lineage>
        <taxon>Bacteria</taxon>
        <taxon>Candidatus Curtissiibacteriota</taxon>
    </lineage>
</organism>
<reference evidence="3 4" key="1">
    <citation type="journal article" date="2016" name="Nat. Commun.">
        <title>Thousands of microbial genomes shed light on interconnected biogeochemical processes in an aquifer system.</title>
        <authorList>
            <person name="Anantharaman K."/>
            <person name="Brown C.T."/>
            <person name="Hug L.A."/>
            <person name="Sharon I."/>
            <person name="Castelle C.J."/>
            <person name="Probst A.J."/>
            <person name="Thomas B.C."/>
            <person name="Singh A."/>
            <person name="Wilkins M.J."/>
            <person name="Karaoz U."/>
            <person name="Brodie E.L."/>
            <person name="Williams K.H."/>
            <person name="Hubbard S.S."/>
            <person name="Banfield J.F."/>
        </authorList>
    </citation>
    <scope>NUCLEOTIDE SEQUENCE [LARGE SCALE GENOMIC DNA]</scope>
</reference>
<dbReference type="NCBIfam" id="TIGR01076">
    <property type="entry name" value="sortase_fam"/>
    <property type="match status" value="1"/>
</dbReference>
<dbReference type="AlphaFoldDB" id="A0A1F5H2R4"/>
<dbReference type="InterPro" id="IPR023365">
    <property type="entry name" value="Sortase_dom-sf"/>
</dbReference>
<feature type="transmembrane region" description="Helical" evidence="2">
    <location>
        <begin position="24"/>
        <end position="45"/>
    </location>
</feature>